<proteinExistence type="predicted"/>
<feature type="domain" description="BTB" evidence="2">
    <location>
        <begin position="272"/>
        <end position="349"/>
    </location>
</feature>
<dbReference type="RefSeq" id="XP_024337243.1">
    <property type="nucleotide sequence ID" value="XM_024488136.1"/>
</dbReference>
<gene>
    <name evidence="3" type="ORF">POSPLADRAFT_1171540</name>
</gene>
<feature type="compositionally biased region" description="Low complexity" evidence="1">
    <location>
        <begin position="440"/>
        <end position="487"/>
    </location>
</feature>
<dbReference type="PROSITE" id="PS50097">
    <property type="entry name" value="BTB"/>
    <property type="match status" value="1"/>
</dbReference>
<sequence length="642" mass="70143">MSSPSTVTHSNPTVAKRGAGLTVMIDHANLQEEASMRQWSFTAFEWVVRDVHKLRDFVENSDTTDTPVEPDEATNLGDFEILKESPELGDGKFKLEIARTPLPESSEATVTQGDRTPLHILSLFITSLMVDYANTGYEMSTTMFAAIKCQDDRVGERGARAEWVWEYWHNGWVFRQESEVWECPLPPLSSLLENSRIKETDSFVICVQMHSPVGPFFPQQPSAYYVPRDLLDGLEASLDNPNTGDVQFVCLERQVHEVDPPPNTPSTADPPSGPRIIARKRVIYAHSDILTRRSEYFATMLSSAFAENGQGHLFPSERKVYTIVVEEADFVTMYWLLKFVYANWLLFRKDDDPREAVDGIGAGWSARGISTPGAADEWEWKTFSKGMTLEPSSSGGVSDARSVTSAESAVSNGGSPRSRTKSGPGQPVPAMQSTSQRTPSSSKATSASSRLSASQARRSGPASTPSGPSTLALPSTSTTSPATSRSTKAVPVPISPPAGAYTSPGHYPISPRQPRQRSHPPTVSSTDPHVHPTPAPTPASALSMYQIAHRYAMPGLASLALEHILSTITPQSSFAVLLATSAWDELRSLVEDYVVEKWDEVSVSGEFERCCQEVASGEWGSEGGKTLMALFRRLRSPSVVVS</sequence>
<evidence type="ECO:0000256" key="1">
    <source>
        <dbReference type="SAM" id="MobiDB-lite"/>
    </source>
</evidence>
<dbReference type="SUPFAM" id="SSF54695">
    <property type="entry name" value="POZ domain"/>
    <property type="match status" value="1"/>
</dbReference>
<dbReference type="AlphaFoldDB" id="A0A1X6MVT0"/>
<dbReference type="STRING" id="670580.A0A1X6MVT0"/>
<dbReference type="PANTHER" id="PTHR24413">
    <property type="entry name" value="SPECKLE-TYPE POZ PROTEIN"/>
    <property type="match status" value="1"/>
</dbReference>
<name>A0A1X6MVT0_9APHY</name>
<dbReference type="Proteomes" id="UP000194127">
    <property type="component" value="Unassembled WGS sequence"/>
</dbReference>
<dbReference type="Gene3D" id="3.30.710.10">
    <property type="entry name" value="Potassium Channel Kv1.1, Chain A"/>
    <property type="match status" value="1"/>
</dbReference>
<reference evidence="3 4" key="1">
    <citation type="submission" date="2017-04" db="EMBL/GenBank/DDBJ databases">
        <title>Genome Sequence of the Model Brown-Rot Fungus Postia placenta SB12.</title>
        <authorList>
            <consortium name="DOE Joint Genome Institute"/>
            <person name="Gaskell J."/>
            <person name="Kersten P."/>
            <person name="Larrondo L.F."/>
            <person name="Canessa P."/>
            <person name="Martinez D."/>
            <person name="Hibbett D."/>
            <person name="Schmoll M."/>
            <person name="Kubicek C.P."/>
            <person name="Martinez A.T."/>
            <person name="Yadav J."/>
            <person name="Master E."/>
            <person name="Magnuson J.K."/>
            <person name="James T."/>
            <person name="Yaver D."/>
            <person name="Berka R."/>
            <person name="Labutti K."/>
            <person name="Lipzen A."/>
            <person name="Aerts A."/>
            <person name="Barry K."/>
            <person name="Henrissat B."/>
            <person name="Blanchette R."/>
            <person name="Grigoriev I."/>
            <person name="Cullen D."/>
        </authorList>
    </citation>
    <scope>NUCLEOTIDE SEQUENCE [LARGE SCALE GENOMIC DNA]</scope>
    <source>
        <strain evidence="3 4">MAD-698-R-SB12</strain>
    </source>
</reference>
<keyword evidence="4" id="KW-1185">Reference proteome</keyword>
<dbReference type="EMBL" id="KZ110600">
    <property type="protein sequence ID" value="OSX60449.1"/>
    <property type="molecule type" value="Genomic_DNA"/>
</dbReference>
<protein>
    <recommendedName>
        <fullName evidence="2">BTB domain-containing protein</fullName>
    </recommendedName>
</protein>
<feature type="region of interest" description="Disordered" evidence="1">
    <location>
        <begin position="387"/>
        <end position="537"/>
    </location>
</feature>
<feature type="compositionally biased region" description="Polar residues" evidence="1">
    <location>
        <begin position="390"/>
        <end position="423"/>
    </location>
</feature>
<evidence type="ECO:0000313" key="4">
    <source>
        <dbReference type="Proteomes" id="UP000194127"/>
    </source>
</evidence>
<evidence type="ECO:0000259" key="2">
    <source>
        <dbReference type="PROSITE" id="PS50097"/>
    </source>
</evidence>
<dbReference type="OrthoDB" id="288590at2759"/>
<dbReference type="InterPro" id="IPR011333">
    <property type="entry name" value="SKP1/BTB/POZ_sf"/>
</dbReference>
<dbReference type="GeneID" id="36333085"/>
<dbReference type="InterPro" id="IPR000210">
    <property type="entry name" value="BTB/POZ_dom"/>
</dbReference>
<evidence type="ECO:0000313" key="3">
    <source>
        <dbReference type="EMBL" id="OSX60449.1"/>
    </source>
</evidence>
<accession>A0A1X6MVT0</accession>
<organism evidence="3 4">
    <name type="scientific">Postia placenta MAD-698-R-SB12</name>
    <dbReference type="NCBI Taxonomy" id="670580"/>
    <lineage>
        <taxon>Eukaryota</taxon>
        <taxon>Fungi</taxon>
        <taxon>Dikarya</taxon>
        <taxon>Basidiomycota</taxon>
        <taxon>Agaricomycotina</taxon>
        <taxon>Agaricomycetes</taxon>
        <taxon>Polyporales</taxon>
        <taxon>Adustoporiaceae</taxon>
        <taxon>Rhodonia</taxon>
    </lineage>
</organism>
<dbReference type="CDD" id="cd18186">
    <property type="entry name" value="BTB_POZ_ZBTB_KLHL-like"/>
    <property type="match status" value="1"/>
</dbReference>